<evidence type="ECO:0000313" key="2">
    <source>
        <dbReference type="EMBL" id="KAJ7368341.1"/>
    </source>
</evidence>
<dbReference type="EMBL" id="JARIHO010000001">
    <property type="protein sequence ID" value="KAJ7368341.1"/>
    <property type="molecule type" value="Genomic_DNA"/>
</dbReference>
<comment type="caution">
    <text evidence="2">The sequence shown here is derived from an EMBL/GenBank/DDBJ whole genome shotgun (WGS) entry which is preliminary data.</text>
</comment>
<protein>
    <submittedName>
        <fullName evidence="2">Uncharacterized protein</fullName>
    </submittedName>
</protein>
<name>A0AAD7AUN4_9AGAR</name>
<organism evidence="2 3">
    <name type="scientific">Mycena albidolilacea</name>
    <dbReference type="NCBI Taxonomy" id="1033008"/>
    <lineage>
        <taxon>Eukaryota</taxon>
        <taxon>Fungi</taxon>
        <taxon>Dikarya</taxon>
        <taxon>Basidiomycota</taxon>
        <taxon>Agaricomycotina</taxon>
        <taxon>Agaricomycetes</taxon>
        <taxon>Agaricomycetidae</taxon>
        <taxon>Agaricales</taxon>
        <taxon>Marasmiineae</taxon>
        <taxon>Mycenaceae</taxon>
        <taxon>Mycena</taxon>
    </lineage>
</organism>
<gene>
    <name evidence="2" type="ORF">DFH08DRAFT_947264</name>
</gene>
<feature type="region of interest" description="Disordered" evidence="1">
    <location>
        <begin position="51"/>
        <end position="75"/>
    </location>
</feature>
<dbReference type="Proteomes" id="UP001218218">
    <property type="component" value="Unassembled WGS sequence"/>
</dbReference>
<accession>A0AAD7AUN4</accession>
<sequence length="288" mass="30860">MNIIENGGMMWPLLENPSRGQLAPFPSLVFPNENGPSPSGMMRATRHLPIPRSRLPGACHRTPTPPSIIGMGTKSGGILKTTVDTRSKGDHQNAHKPLNRGWTGKIVLPGPTVVLLLNRGTVLQKPTQQSTTGLGSPPRPGSPLRPGSANITGIKTDSAMTTTTNILLVGDVEGATREGTITTLHTITKLIRSPNEIGGPMTRVPIIGLGARDQKGLHYLRHPHANMSVPRRVPARVRARLQNHITLAVLLVVARDHLLPHPNDAGATPVPQSSQAVLRMTPVVLRMI</sequence>
<evidence type="ECO:0000313" key="3">
    <source>
        <dbReference type="Proteomes" id="UP001218218"/>
    </source>
</evidence>
<dbReference type="AlphaFoldDB" id="A0AAD7AUN4"/>
<feature type="region of interest" description="Disordered" evidence="1">
    <location>
        <begin position="124"/>
        <end position="153"/>
    </location>
</feature>
<proteinExistence type="predicted"/>
<evidence type="ECO:0000256" key="1">
    <source>
        <dbReference type="SAM" id="MobiDB-lite"/>
    </source>
</evidence>
<keyword evidence="3" id="KW-1185">Reference proteome</keyword>
<reference evidence="2" key="1">
    <citation type="submission" date="2023-03" db="EMBL/GenBank/DDBJ databases">
        <title>Massive genome expansion in bonnet fungi (Mycena s.s.) driven by repeated elements and novel gene families across ecological guilds.</title>
        <authorList>
            <consortium name="Lawrence Berkeley National Laboratory"/>
            <person name="Harder C.B."/>
            <person name="Miyauchi S."/>
            <person name="Viragh M."/>
            <person name="Kuo A."/>
            <person name="Thoen E."/>
            <person name="Andreopoulos B."/>
            <person name="Lu D."/>
            <person name="Skrede I."/>
            <person name="Drula E."/>
            <person name="Henrissat B."/>
            <person name="Morin E."/>
            <person name="Kohler A."/>
            <person name="Barry K."/>
            <person name="LaButti K."/>
            <person name="Morin E."/>
            <person name="Salamov A."/>
            <person name="Lipzen A."/>
            <person name="Mereny Z."/>
            <person name="Hegedus B."/>
            <person name="Baldrian P."/>
            <person name="Stursova M."/>
            <person name="Weitz H."/>
            <person name="Taylor A."/>
            <person name="Grigoriev I.V."/>
            <person name="Nagy L.G."/>
            <person name="Martin F."/>
            <person name="Kauserud H."/>
        </authorList>
    </citation>
    <scope>NUCLEOTIDE SEQUENCE</scope>
    <source>
        <strain evidence="2">CBHHK002</strain>
    </source>
</reference>